<sequence>MHNNQVTKLWTKSNHERRKAIQELEDMMQIVDDFLELYGYREDFHDFLKMILNKSIQAEHYPYKYGNLRKIHFRMKKDNIDSEVT</sequence>
<protein>
    <submittedName>
        <fullName evidence="1">Uncharacterized protein</fullName>
    </submittedName>
</protein>
<gene>
    <name evidence="1" type="ORF">KS419_22170</name>
</gene>
<dbReference type="Proteomes" id="UP000784880">
    <property type="component" value="Unassembled WGS sequence"/>
</dbReference>
<dbReference type="EMBL" id="JAHQCS010000178">
    <property type="protein sequence ID" value="MBU9714451.1"/>
    <property type="molecule type" value="Genomic_DNA"/>
</dbReference>
<accession>A0ABS6JLA2</accession>
<evidence type="ECO:0000313" key="1">
    <source>
        <dbReference type="EMBL" id="MBU9714451.1"/>
    </source>
</evidence>
<proteinExistence type="predicted"/>
<evidence type="ECO:0000313" key="2">
    <source>
        <dbReference type="Proteomes" id="UP000784880"/>
    </source>
</evidence>
<dbReference type="RefSeq" id="WP_217069036.1">
    <property type="nucleotide sequence ID" value="NZ_JAHQCS010000178.1"/>
</dbReference>
<keyword evidence="2" id="KW-1185">Reference proteome</keyword>
<comment type="caution">
    <text evidence="1">The sequence shown here is derived from an EMBL/GenBank/DDBJ whole genome shotgun (WGS) entry which is preliminary data.</text>
</comment>
<name>A0ABS6JLA2_9BACI</name>
<reference evidence="1 2" key="1">
    <citation type="submission" date="2021-06" db="EMBL/GenBank/DDBJ databases">
        <title>Bacillus sp. RD4P76, an endophyte from a halophyte.</title>
        <authorList>
            <person name="Sun J.-Q."/>
        </authorList>
    </citation>
    <scope>NUCLEOTIDE SEQUENCE [LARGE SCALE GENOMIC DNA]</scope>
    <source>
        <strain evidence="1 2">CGMCC 1.15917</strain>
    </source>
</reference>
<organism evidence="1 2">
    <name type="scientific">Evansella tamaricis</name>
    <dbReference type="NCBI Taxonomy" id="2069301"/>
    <lineage>
        <taxon>Bacteria</taxon>
        <taxon>Bacillati</taxon>
        <taxon>Bacillota</taxon>
        <taxon>Bacilli</taxon>
        <taxon>Bacillales</taxon>
        <taxon>Bacillaceae</taxon>
        <taxon>Evansella</taxon>
    </lineage>
</organism>